<feature type="transmembrane region" description="Helical" evidence="1">
    <location>
        <begin position="219"/>
        <end position="241"/>
    </location>
</feature>
<keyword evidence="3" id="KW-1185">Reference proteome</keyword>
<proteinExistence type="predicted"/>
<dbReference type="KEGG" id="mri:Mal4_43420"/>
<gene>
    <name evidence="2" type="ORF">Mal4_43420</name>
</gene>
<dbReference type="AlphaFoldDB" id="A0A517ZBY1"/>
<reference evidence="2 3" key="1">
    <citation type="submission" date="2019-02" db="EMBL/GenBank/DDBJ databases">
        <title>Deep-cultivation of Planctomycetes and their phenomic and genomic characterization uncovers novel biology.</title>
        <authorList>
            <person name="Wiegand S."/>
            <person name="Jogler M."/>
            <person name="Boedeker C."/>
            <person name="Pinto D."/>
            <person name="Vollmers J."/>
            <person name="Rivas-Marin E."/>
            <person name="Kohn T."/>
            <person name="Peeters S.H."/>
            <person name="Heuer A."/>
            <person name="Rast P."/>
            <person name="Oberbeckmann S."/>
            <person name="Bunk B."/>
            <person name="Jeske O."/>
            <person name="Meyerdierks A."/>
            <person name="Storesund J.E."/>
            <person name="Kallscheuer N."/>
            <person name="Luecker S."/>
            <person name="Lage O.M."/>
            <person name="Pohl T."/>
            <person name="Merkel B.J."/>
            <person name="Hornburger P."/>
            <person name="Mueller R.-W."/>
            <person name="Bruemmer F."/>
            <person name="Labrenz M."/>
            <person name="Spormann A.M."/>
            <person name="Op den Camp H."/>
            <person name="Overmann J."/>
            <person name="Amann R."/>
            <person name="Jetten M.S.M."/>
            <person name="Mascher T."/>
            <person name="Medema M.H."/>
            <person name="Devos D.P."/>
            <person name="Kaster A.-K."/>
            <person name="Ovreas L."/>
            <person name="Rohde M."/>
            <person name="Galperin M.Y."/>
            <person name="Jogler C."/>
        </authorList>
    </citation>
    <scope>NUCLEOTIDE SEQUENCE [LARGE SCALE GENOMIC DNA]</scope>
    <source>
        <strain evidence="2 3">Mal4</strain>
    </source>
</reference>
<dbReference type="Pfam" id="PF07758">
    <property type="entry name" value="DUF1614"/>
    <property type="match status" value="1"/>
</dbReference>
<feature type="transmembrane region" description="Helical" evidence="1">
    <location>
        <begin position="102"/>
        <end position="121"/>
    </location>
</feature>
<feature type="transmembrane region" description="Helical" evidence="1">
    <location>
        <begin position="9"/>
        <end position="31"/>
    </location>
</feature>
<feature type="transmembrane region" description="Helical" evidence="1">
    <location>
        <begin position="189"/>
        <end position="207"/>
    </location>
</feature>
<evidence type="ECO:0000313" key="3">
    <source>
        <dbReference type="Proteomes" id="UP000320496"/>
    </source>
</evidence>
<dbReference type="RefSeq" id="WP_145371115.1">
    <property type="nucleotide sequence ID" value="NZ_CP036275.1"/>
</dbReference>
<sequence length="242" mass="25700">MSQMRDPQAFLPMLGCATLLAATMFICLMPLLVYEVMLTALRRLHLTPEGAALSVFGIFAGSLINLPIRRIERSEVQPQWVVGPMGLGAWSPRFRRVRHESLLAVNVGGCVIPMALAIWQLPHLFQAGTATTLVLLVVTVTNIVVCYRAARPVPGIGIVMPGFLSPLVAVVMTWVLSLTFGEVGEVNRAPIAFVAGVAGPLLGADMLHLRDMLRTPAAVLSIGGAGTFDGIVLSGVLAALLA</sequence>
<accession>A0A517ZBY1</accession>
<keyword evidence="1" id="KW-0812">Transmembrane</keyword>
<evidence type="ECO:0000256" key="1">
    <source>
        <dbReference type="SAM" id="Phobius"/>
    </source>
</evidence>
<evidence type="ECO:0000313" key="2">
    <source>
        <dbReference type="EMBL" id="QDU39988.1"/>
    </source>
</evidence>
<dbReference type="Proteomes" id="UP000320496">
    <property type="component" value="Chromosome"/>
</dbReference>
<feature type="transmembrane region" description="Helical" evidence="1">
    <location>
        <begin position="51"/>
        <end position="68"/>
    </location>
</feature>
<organism evidence="2 3">
    <name type="scientific">Maioricimonas rarisocia</name>
    <dbReference type="NCBI Taxonomy" id="2528026"/>
    <lineage>
        <taxon>Bacteria</taxon>
        <taxon>Pseudomonadati</taxon>
        <taxon>Planctomycetota</taxon>
        <taxon>Planctomycetia</taxon>
        <taxon>Planctomycetales</taxon>
        <taxon>Planctomycetaceae</taxon>
        <taxon>Maioricimonas</taxon>
    </lineage>
</organism>
<feature type="transmembrane region" description="Helical" evidence="1">
    <location>
        <begin position="127"/>
        <end position="146"/>
    </location>
</feature>
<name>A0A517ZBY1_9PLAN</name>
<protein>
    <recommendedName>
        <fullName evidence="4">DUF1614 domain-containing protein</fullName>
    </recommendedName>
</protein>
<keyword evidence="1" id="KW-1133">Transmembrane helix</keyword>
<dbReference type="OrthoDB" id="9782559at2"/>
<dbReference type="EMBL" id="CP036275">
    <property type="protein sequence ID" value="QDU39988.1"/>
    <property type="molecule type" value="Genomic_DNA"/>
</dbReference>
<feature type="transmembrane region" description="Helical" evidence="1">
    <location>
        <begin position="158"/>
        <end position="177"/>
    </location>
</feature>
<keyword evidence="1" id="KW-0472">Membrane</keyword>
<dbReference type="InterPro" id="IPR011672">
    <property type="entry name" value="DUF1614"/>
</dbReference>
<evidence type="ECO:0008006" key="4">
    <source>
        <dbReference type="Google" id="ProtNLM"/>
    </source>
</evidence>